<evidence type="ECO:0000313" key="1">
    <source>
        <dbReference type="EMBL" id="GMN60338.1"/>
    </source>
</evidence>
<reference evidence="1" key="1">
    <citation type="submission" date="2023-07" db="EMBL/GenBank/DDBJ databases">
        <title>draft genome sequence of fig (Ficus carica).</title>
        <authorList>
            <person name="Takahashi T."/>
            <person name="Nishimura K."/>
        </authorList>
    </citation>
    <scope>NUCLEOTIDE SEQUENCE</scope>
</reference>
<accession>A0AA88DRV4</accession>
<dbReference type="Proteomes" id="UP001187192">
    <property type="component" value="Unassembled WGS sequence"/>
</dbReference>
<sequence>MRKRIVCRERRWRVCVVGGGDEDHYSGTAGCVWVVQGREGLVAEAGLREAEQADAKIVRLVAGAGDEGDFSCTDGCVGVVCTRTGRNIAEAGLHEAKQADVAMAHRRHRRRRRLLWHH</sequence>
<keyword evidence="2" id="KW-1185">Reference proteome</keyword>
<comment type="caution">
    <text evidence="1">The sequence shown here is derived from an EMBL/GenBank/DDBJ whole genome shotgun (WGS) entry which is preliminary data.</text>
</comment>
<gene>
    <name evidence="1" type="ORF">TIFTF001_029440</name>
</gene>
<evidence type="ECO:0000313" key="2">
    <source>
        <dbReference type="Proteomes" id="UP001187192"/>
    </source>
</evidence>
<proteinExistence type="predicted"/>
<organism evidence="1 2">
    <name type="scientific">Ficus carica</name>
    <name type="common">Common fig</name>
    <dbReference type="NCBI Taxonomy" id="3494"/>
    <lineage>
        <taxon>Eukaryota</taxon>
        <taxon>Viridiplantae</taxon>
        <taxon>Streptophyta</taxon>
        <taxon>Embryophyta</taxon>
        <taxon>Tracheophyta</taxon>
        <taxon>Spermatophyta</taxon>
        <taxon>Magnoliopsida</taxon>
        <taxon>eudicotyledons</taxon>
        <taxon>Gunneridae</taxon>
        <taxon>Pentapetalae</taxon>
        <taxon>rosids</taxon>
        <taxon>fabids</taxon>
        <taxon>Rosales</taxon>
        <taxon>Moraceae</taxon>
        <taxon>Ficeae</taxon>
        <taxon>Ficus</taxon>
    </lineage>
</organism>
<protein>
    <submittedName>
        <fullName evidence="1">Uncharacterized protein</fullName>
    </submittedName>
</protein>
<name>A0AA88DRV4_FICCA</name>
<dbReference type="EMBL" id="BTGU01000098">
    <property type="protein sequence ID" value="GMN60338.1"/>
    <property type="molecule type" value="Genomic_DNA"/>
</dbReference>
<dbReference type="AlphaFoldDB" id="A0AA88DRV4"/>